<dbReference type="InterPro" id="IPR039424">
    <property type="entry name" value="SBP_5"/>
</dbReference>
<evidence type="ECO:0000256" key="3">
    <source>
        <dbReference type="ARBA" id="ARBA00022448"/>
    </source>
</evidence>
<organism evidence="7 8">
    <name type="scientific">Alsobacter ponti</name>
    <dbReference type="NCBI Taxonomy" id="2962936"/>
    <lineage>
        <taxon>Bacteria</taxon>
        <taxon>Pseudomonadati</taxon>
        <taxon>Pseudomonadota</taxon>
        <taxon>Alphaproteobacteria</taxon>
        <taxon>Hyphomicrobiales</taxon>
        <taxon>Alsobacteraceae</taxon>
        <taxon>Alsobacter</taxon>
    </lineage>
</organism>
<dbReference type="SUPFAM" id="SSF53850">
    <property type="entry name" value="Periplasmic binding protein-like II"/>
    <property type="match status" value="1"/>
</dbReference>
<proteinExistence type="inferred from homology"/>
<comment type="subcellular location">
    <subcellularLocation>
        <location evidence="1">Periplasm</location>
    </subcellularLocation>
</comment>
<keyword evidence="8" id="KW-1185">Reference proteome</keyword>
<dbReference type="InterPro" id="IPR030678">
    <property type="entry name" value="Peptide/Ni-bd"/>
</dbReference>
<dbReference type="EMBL" id="JANCLU010000026">
    <property type="protein sequence ID" value="MCP8940761.1"/>
    <property type="molecule type" value="Genomic_DNA"/>
</dbReference>
<gene>
    <name evidence="7" type="ORF">NK718_19720</name>
</gene>
<dbReference type="PIRSF" id="PIRSF002741">
    <property type="entry name" value="MppA"/>
    <property type="match status" value="1"/>
</dbReference>
<dbReference type="RefSeq" id="WP_254745888.1">
    <property type="nucleotide sequence ID" value="NZ_JANCLU010000026.1"/>
</dbReference>
<keyword evidence="3" id="KW-0813">Transport</keyword>
<accession>A0ABT1LII6</accession>
<comment type="caution">
    <text evidence="7">The sequence shown here is derived from an EMBL/GenBank/DDBJ whole genome shotgun (WGS) entry which is preliminary data.</text>
</comment>
<evidence type="ECO:0000313" key="7">
    <source>
        <dbReference type="EMBL" id="MCP8940761.1"/>
    </source>
</evidence>
<evidence type="ECO:0000256" key="1">
    <source>
        <dbReference type="ARBA" id="ARBA00004418"/>
    </source>
</evidence>
<dbReference type="Proteomes" id="UP001205890">
    <property type="component" value="Unassembled WGS sequence"/>
</dbReference>
<evidence type="ECO:0000256" key="4">
    <source>
        <dbReference type="ARBA" id="ARBA00022729"/>
    </source>
</evidence>
<protein>
    <submittedName>
        <fullName evidence="7">ABC transporter substrate-binding protein</fullName>
    </submittedName>
</protein>
<evidence type="ECO:0000259" key="6">
    <source>
        <dbReference type="Pfam" id="PF00496"/>
    </source>
</evidence>
<feature type="chain" id="PRO_5047293417" evidence="5">
    <location>
        <begin position="27"/>
        <end position="525"/>
    </location>
</feature>
<dbReference type="PANTHER" id="PTHR30290:SF9">
    <property type="entry name" value="OLIGOPEPTIDE-BINDING PROTEIN APPA"/>
    <property type="match status" value="1"/>
</dbReference>
<evidence type="ECO:0000313" key="8">
    <source>
        <dbReference type="Proteomes" id="UP001205890"/>
    </source>
</evidence>
<keyword evidence="4 5" id="KW-0732">Signal</keyword>
<reference evidence="7 8" key="1">
    <citation type="submission" date="2022-07" db="EMBL/GenBank/DDBJ databases">
        <authorList>
            <person name="Li W.-J."/>
            <person name="Deng Q.-Q."/>
        </authorList>
    </citation>
    <scope>NUCLEOTIDE SEQUENCE [LARGE SCALE GENOMIC DNA]</scope>
    <source>
        <strain evidence="7 8">SYSU M60028</strain>
    </source>
</reference>
<evidence type="ECO:0000256" key="2">
    <source>
        <dbReference type="ARBA" id="ARBA00005695"/>
    </source>
</evidence>
<evidence type="ECO:0000256" key="5">
    <source>
        <dbReference type="SAM" id="SignalP"/>
    </source>
</evidence>
<dbReference type="Gene3D" id="3.10.105.10">
    <property type="entry name" value="Dipeptide-binding Protein, Domain 3"/>
    <property type="match status" value="1"/>
</dbReference>
<name>A0ABT1LII6_9HYPH</name>
<dbReference type="InterPro" id="IPR000914">
    <property type="entry name" value="SBP_5_dom"/>
</dbReference>
<comment type="similarity">
    <text evidence="2">Belongs to the bacterial solute-binding protein 5 family.</text>
</comment>
<dbReference type="Pfam" id="PF00496">
    <property type="entry name" value="SBP_bac_5"/>
    <property type="match status" value="1"/>
</dbReference>
<dbReference type="Gene3D" id="3.40.190.10">
    <property type="entry name" value="Periplasmic binding protein-like II"/>
    <property type="match status" value="1"/>
</dbReference>
<feature type="domain" description="Solute-binding protein family 5" evidence="6">
    <location>
        <begin position="69"/>
        <end position="441"/>
    </location>
</feature>
<dbReference type="PANTHER" id="PTHR30290">
    <property type="entry name" value="PERIPLASMIC BINDING COMPONENT OF ABC TRANSPORTER"/>
    <property type="match status" value="1"/>
</dbReference>
<dbReference type="Gene3D" id="3.90.76.10">
    <property type="entry name" value="Dipeptide-binding Protein, Domain 1"/>
    <property type="match status" value="1"/>
</dbReference>
<feature type="signal peptide" evidence="5">
    <location>
        <begin position="1"/>
        <end position="26"/>
    </location>
</feature>
<sequence length="525" mass="57895">MKRTFAAAAAVAVAALALMAAQPSAAQTLRWSAPGDAVSFDPNAQLDSFTQNVLSMVYDTLVRRDRKLQIEPGLATSWEVVAPDRWRFKLRQGVKFHGGEPFTADDVVTTVARTIDPGSRNKGNLATVVRAEKVDDYTVDLVLSGPYPLLLNDLTGIFVMSKTWLQAHDAIKPGNTSTGVTTFASNKANGTGPFKLESYEPDSRTVMTVNEGWWDKPEHNLKRIEFRPIKSDATRVAALLSGEIDMISAVPLQDIPRISSTNGVKVVEDPSLRLIFLGFDWKPSLHAAPNEKNPFLDVRVRQALWHAIDLDQIQKRIMRGKSRNVGTMVAPPVPGYVAELDKPLPYDPALAKKLLADAGYPNGFKTGLGCTNDRYIADEQICLAIASMWTRVGVQVDLKTESKATYFPRQDRGELDSWMLGWATLPPMDGFSVLSAIFASREGGYGGSNPGGMSIKAMDDLARKAAVELDETKRRAMLAESFKIAKDQALFIPLHQQPLAWAMKTNVEMPQFADEYVRPWFAKVN</sequence>
<dbReference type="CDD" id="cd08498">
    <property type="entry name" value="PBP2_NikA_DppA_OppA_like_2"/>
    <property type="match status" value="1"/>
</dbReference>